<sequence>MREAEAAVYAWAELHSGLVSRRRAIELGMTPGQVKARLSARVWLPLVRGLYLVDPARYESLSFEVKARAALLAHPGAALAGTSAARWWGVEGLRTDDDEIELVLPRPLHRPVRQGLLHIRVRQWQSTQSQWEVVRGVPVTGVARTLADACLSVSRPEALSLLDSALHKGLILPTGLPEVEQLAQGRRGCVQLRALLGLADGRAESPIESRVRLACVDGNVPPDHLQLAVRDDHGVLIAIGDLGWRRPGGGLLLGEADGAVHDSARSVRWDRHRSNEMTILGIDTVRFTWADALRPPYVASTVRRALSA</sequence>
<gene>
    <name evidence="1" type="ORF">G9H71_02735</name>
</gene>
<organism evidence="1 2">
    <name type="scientific">Motilibacter deserti</name>
    <dbReference type="NCBI Taxonomy" id="2714956"/>
    <lineage>
        <taxon>Bacteria</taxon>
        <taxon>Bacillati</taxon>
        <taxon>Actinomycetota</taxon>
        <taxon>Actinomycetes</taxon>
        <taxon>Motilibacterales</taxon>
        <taxon>Motilibacteraceae</taxon>
        <taxon>Motilibacter</taxon>
    </lineage>
</organism>
<evidence type="ECO:0000313" key="2">
    <source>
        <dbReference type="Proteomes" id="UP000800981"/>
    </source>
</evidence>
<name>A0ABX0GPQ3_9ACTN</name>
<protein>
    <recommendedName>
        <fullName evidence="3">AbiEi antitoxin of type IV toxin-antitoxin system</fullName>
    </recommendedName>
</protein>
<evidence type="ECO:0008006" key="3">
    <source>
        <dbReference type="Google" id="ProtNLM"/>
    </source>
</evidence>
<comment type="caution">
    <text evidence="1">The sequence shown here is derived from an EMBL/GenBank/DDBJ whole genome shotgun (WGS) entry which is preliminary data.</text>
</comment>
<dbReference type="RefSeq" id="WP_166277399.1">
    <property type="nucleotide sequence ID" value="NZ_JAANNP010000001.1"/>
</dbReference>
<dbReference type="Proteomes" id="UP000800981">
    <property type="component" value="Unassembled WGS sequence"/>
</dbReference>
<keyword evidence="2" id="KW-1185">Reference proteome</keyword>
<reference evidence="1 2" key="1">
    <citation type="submission" date="2020-03" db="EMBL/GenBank/DDBJ databases">
        <title>Two novel Motilibacter sp.</title>
        <authorList>
            <person name="Liu S."/>
        </authorList>
    </citation>
    <scope>NUCLEOTIDE SEQUENCE [LARGE SCALE GENOMIC DNA]</scope>
    <source>
        <strain evidence="1 2">E257</strain>
    </source>
</reference>
<evidence type="ECO:0000313" key="1">
    <source>
        <dbReference type="EMBL" id="NHC12697.1"/>
    </source>
</evidence>
<accession>A0ABX0GPQ3</accession>
<dbReference type="EMBL" id="JAANNP010000001">
    <property type="protein sequence ID" value="NHC12697.1"/>
    <property type="molecule type" value="Genomic_DNA"/>
</dbReference>
<proteinExistence type="predicted"/>